<evidence type="ECO:0000313" key="1">
    <source>
        <dbReference type="EMBL" id="KAK7495271.1"/>
    </source>
</evidence>
<sequence length="49" mass="5508">LRKLLNGQGTISIHQMETGSKEKEESKKMNIFPSEGQSFELRCNGILIS</sequence>
<dbReference type="AlphaFoldDB" id="A0ABD0L7L5"/>
<dbReference type="EMBL" id="JACVVK020000076">
    <property type="protein sequence ID" value="KAK7495271.1"/>
    <property type="molecule type" value="Genomic_DNA"/>
</dbReference>
<keyword evidence="2" id="KW-1185">Reference proteome</keyword>
<feature type="non-terminal residue" evidence="1">
    <location>
        <position position="1"/>
    </location>
</feature>
<evidence type="ECO:0000313" key="2">
    <source>
        <dbReference type="Proteomes" id="UP001519460"/>
    </source>
</evidence>
<accession>A0ABD0L7L5</accession>
<proteinExistence type="predicted"/>
<name>A0ABD0L7L5_9CAEN</name>
<gene>
    <name evidence="1" type="ORF">BaRGS_00013453</name>
</gene>
<protein>
    <submittedName>
        <fullName evidence="1">Uncharacterized protein</fullName>
    </submittedName>
</protein>
<dbReference type="Proteomes" id="UP001519460">
    <property type="component" value="Unassembled WGS sequence"/>
</dbReference>
<comment type="caution">
    <text evidence="1">The sequence shown here is derived from an EMBL/GenBank/DDBJ whole genome shotgun (WGS) entry which is preliminary data.</text>
</comment>
<organism evidence="1 2">
    <name type="scientific">Batillaria attramentaria</name>
    <dbReference type="NCBI Taxonomy" id="370345"/>
    <lineage>
        <taxon>Eukaryota</taxon>
        <taxon>Metazoa</taxon>
        <taxon>Spiralia</taxon>
        <taxon>Lophotrochozoa</taxon>
        <taxon>Mollusca</taxon>
        <taxon>Gastropoda</taxon>
        <taxon>Caenogastropoda</taxon>
        <taxon>Sorbeoconcha</taxon>
        <taxon>Cerithioidea</taxon>
        <taxon>Batillariidae</taxon>
        <taxon>Batillaria</taxon>
    </lineage>
</organism>
<reference evidence="1 2" key="1">
    <citation type="journal article" date="2023" name="Sci. Data">
        <title>Genome assembly of the Korean intertidal mud-creeper Batillaria attramentaria.</title>
        <authorList>
            <person name="Patra A.K."/>
            <person name="Ho P.T."/>
            <person name="Jun S."/>
            <person name="Lee S.J."/>
            <person name="Kim Y."/>
            <person name="Won Y.J."/>
        </authorList>
    </citation>
    <scope>NUCLEOTIDE SEQUENCE [LARGE SCALE GENOMIC DNA]</scope>
    <source>
        <strain evidence="1">Wonlab-2016</strain>
    </source>
</reference>